<proteinExistence type="predicted"/>
<gene>
    <name evidence="2" type="ORF">BST99_00725</name>
</gene>
<sequence>MKKKWSLPLIFLLGLVFCACSSESVSDLADIDPAEPVTFAAAIQPILQNDCANCHGAVPANGAPNSLQTYDQVRNSVLTEGLINRINNAGSPMPPTGLMAPPSRRLFDLWVEGGFQEN</sequence>
<dbReference type="AlphaFoldDB" id="A0A2S7T3J0"/>
<accession>A0A2S7T3J0</accession>
<keyword evidence="1" id="KW-0732">Signal</keyword>
<keyword evidence="3" id="KW-1185">Reference proteome</keyword>
<feature type="signal peptide" evidence="1">
    <location>
        <begin position="1"/>
        <end position="21"/>
    </location>
</feature>
<dbReference type="RefSeq" id="WP_105000100.1">
    <property type="nucleotide sequence ID" value="NZ_MQVX01000001.1"/>
</dbReference>
<dbReference type="Proteomes" id="UP000239366">
    <property type="component" value="Unassembled WGS sequence"/>
</dbReference>
<evidence type="ECO:0000313" key="2">
    <source>
        <dbReference type="EMBL" id="PQJ14469.1"/>
    </source>
</evidence>
<organism evidence="2 3">
    <name type="scientific">Aureicoccus marinus</name>
    <dbReference type="NCBI Taxonomy" id="754435"/>
    <lineage>
        <taxon>Bacteria</taxon>
        <taxon>Pseudomonadati</taxon>
        <taxon>Bacteroidota</taxon>
        <taxon>Flavobacteriia</taxon>
        <taxon>Flavobacteriales</taxon>
        <taxon>Flavobacteriaceae</taxon>
        <taxon>Aureicoccus</taxon>
    </lineage>
</organism>
<dbReference type="OrthoDB" id="9786191at2"/>
<evidence type="ECO:0008006" key="4">
    <source>
        <dbReference type="Google" id="ProtNLM"/>
    </source>
</evidence>
<dbReference type="PROSITE" id="PS51257">
    <property type="entry name" value="PROKAR_LIPOPROTEIN"/>
    <property type="match status" value="1"/>
</dbReference>
<feature type="chain" id="PRO_5015690500" description="Cytochrome c domain-containing protein" evidence="1">
    <location>
        <begin position="22"/>
        <end position="118"/>
    </location>
</feature>
<evidence type="ECO:0000313" key="3">
    <source>
        <dbReference type="Proteomes" id="UP000239366"/>
    </source>
</evidence>
<reference evidence="3" key="1">
    <citation type="submission" date="2016-11" db="EMBL/GenBank/DDBJ databases">
        <title>Trade-off between light-utilization and light-protection in marine flavobacteria.</title>
        <authorList>
            <person name="Kumagai Y."/>
            <person name="Yoshizawa S."/>
            <person name="Kogure K."/>
        </authorList>
    </citation>
    <scope>NUCLEOTIDE SEQUENCE [LARGE SCALE GENOMIC DNA]</scope>
    <source>
        <strain evidence="3">SG-18</strain>
    </source>
</reference>
<name>A0A2S7T3J0_9FLAO</name>
<protein>
    <recommendedName>
        <fullName evidence="4">Cytochrome c domain-containing protein</fullName>
    </recommendedName>
</protein>
<comment type="caution">
    <text evidence="2">The sequence shown here is derived from an EMBL/GenBank/DDBJ whole genome shotgun (WGS) entry which is preliminary data.</text>
</comment>
<dbReference type="EMBL" id="MQVX01000001">
    <property type="protein sequence ID" value="PQJ14469.1"/>
    <property type="molecule type" value="Genomic_DNA"/>
</dbReference>
<evidence type="ECO:0000256" key="1">
    <source>
        <dbReference type="SAM" id="SignalP"/>
    </source>
</evidence>